<evidence type="ECO:0000256" key="2">
    <source>
        <dbReference type="SAM" id="SignalP"/>
    </source>
</evidence>
<gene>
    <name evidence="3" type="ORF">SCHPADRAFT_886494</name>
</gene>
<sequence length="373" mass="37284">MFAFKTFVILSAVAGAYGAPVQISKRIAQVIADSTAKWEQACLTAGGSQQCNPLSITAFTTLLAAAGPCDQQNAADQMIDLAKQLNNDADMIKFTQIFAQQPRNTPDSLAVPYCQQAPQNQELNGLFQCQYQGANQKLFVGNIAVGGQGTIPFGQNSPLSPAGSCAANPNGPIADGSQLTDITDDPGVGSTGGSSNSSDSGNDSGNTGDSGDDSGDVSDSGDSSTDSGSTSDSGDSGDDSGDSTDDSGDSSDNSGDDSSDTGDSSDSSDSSDTGSSTSSFALSNGQEAQQLNSQFASLDASSSCQAGENACVNGQFAQCVGGSFVLESCAATTQCFALPLVNSAGTSITCTTQSDAESRIAATGATGGLTGSN</sequence>
<dbReference type="AlphaFoldDB" id="A0A0H2SLU3"/>
<accession>A0A0H2SLU3</accession>
<feature type="compositionally biased region" description="Acidic residues" evidence="1">
    <location>
        <begin position="235"/>
        <end position="260"/>
    </location>
</feature>
<name>A0A0H2SLU3_9AGAM</name>
<evidence type="ECO:0000313" key="4">
    <source>
        <dbReference type="Proteomes" id="UP000053477"/>
    </source>
</evidence>
<feature type="compositionally biased region" description="Low complexity" evidence="1">
    <location>
        <begin position="217"/>
        <end position="234"/>
    </location>
</feature>
<organism evidence="3 4">
    <name type="scientific">Schizopora paradoxa</name>
    <dbReference type="NCBI Taxonomy" id="27342"/>
    <lineage>
        <taxon>Eukaryota</taxon>
        <taxon>Fungi</taxon>
        <taxon>Dikarya</taxon>
        <taxon>Basidiomycota</taxon>
        <taxon>Agaricomycotina</taxon>
        <taxon>Agaricomycetes</taxon>
        <taxon>Hymenochaetales</taxon>
        <taxon>Schizoporaceae</taxon>
        <taxon>Schizopora</taxon>
    </lineage>
</organism>
<dbReference type="EMBL" id="KQ085898">
    <property type="protein sequence ID" value="KLO18041.1"/>
    <property type="molecule type" value="Genomic_DNA"/>
</dbReference>
<feature type="chain" id="PRO_5005202383" description="Carbohydrate-binding module family 19 domain-containing protein" evidence="2">
    <location>
        <begin position="19"/>
        <end position="373"/>
    </location>
</feature>
<feature type="region of interest" description="Disordered" evidence="1">
    <location>
        <begin position="162"/>
        <end position="280"/>
    </location>
</feature>
<evidence type="ECO:0000313" key="3">
    <source>
        <dbReference type="EMBL" id="KLO18041.1"/>
    </source>
</evidence>
<evidence type="ECO:0000256" key="1">
    <source>
        <dbReference type="SAM" id="MobiDB-lite"/>
    </source>
</evidence>
<keyword evidence="2" id="KW-0732">Signal</keyword>
<reference evidence="3 4" key="1">
    <citation type="submission" date="2015-04" db="EMBL/GenBank/DDBJ databases">
        <title>Complete genome sequence of Schizopora paradoxa KUC8140, a cosmopolitan wood degrader in East Asia.</title>
        <authorList>
            <consortium name="DOE Joint Genome Institute"/>
            <person name="Min B."/>
            <person name="Park H."/>
            <person name="Jang Y."/>
            <person name="Kim J.-J."/>
            <person name="Kim K.H."/>
            <person name="Pangilinan J."/>
            <person name="Lipzen A."/>
            <person name="Riley R."/>
            <person name="Grigoriev I.V."/>
            <person name="Spatafora J.W."/>
            <person name="Choi I.-G."/>
        </authorList>
    </citation>
    <scope>NUCLEOTIDE SEQUENCE [LARGE SCALE GENOMIC DNA]</scope>
    <source>
        <strain evidence="3 4">KUC8140</strain>
    </source>
</reference>
<evidence type="ECO:0008006" key="5">
    <source>
        <dbReference type="Google" id="ProtNLM"/>
    </source>
</evidence>
<dbReference type="InParanoid" id="A0A0H2SLU3"/>
<feature type="compositionally biased region" description="Low complexity" evidence="1">
    <location>
        <begin position="193"/>
        <end position="209"/>
    </location>
</feature>
<dbReference type="Proteomes" id="UP000053477">
    <property type="component" value="Unassembled WGS sequence"/>
</dbReference>
<protein>
    <recommendedName>
        <fullName evidence="5">Carbohydrate-binding module family 19 domain-containing protein</fullName>
    </recommendedName>
</protein>
<dbReference type="OrthoDB" id="2362516at2759"/>
<keyword evidence="4" id="KW-1185">Reference proteome</keyword>
<feature type="compositionally biased region" description="Low complexity" evidence="1">
    <location>
        <begin position="261"/>
        <end position="279"/>
    </location>
</feature>
<proteinExistence type="predicted"/>
<feature type="signal peptide" evidence="2">
    <location>
        <begin position="1"/>
        <end position="18"/>
    </location>
</feature>